<keyword evidence="4" id="KW-0804">Transcription</keyword>
<dbReference type="Proteomes" id="UP001085076">
    <property type="component" value="Miscellaneous, Linkage group lg08"/>
</dbReference>
<keyword evidence="10" id="KW-1185">Reference proteome</keyword>
<evidence type="ECO:0000256" key="6">
    <source>
        <dbReference type="SAM" id="Coils"/>
    </source>
</evidence>
<comment type="subcellular location">
    <subcellularLocation>
        <location evidence="1">Nucleus</location>
    </subcellularLocation>
</comment>
<dbReference type="InterPro" id="IPR046347">
    <property type="entry name" value="bZIP_sf"/>
</dbReference>
<keyword evidence="5" id="KW-0539">Nucleus</keyword>
<dbReference type="AlphaFoldDB" id="A0A9D5C3C2"/>
<dbReference type="SUPFAM" id="SSF57959">
    <property type="entry name" value="Leucine zipper domain"/>
    <property type="match status" value="1"/>
</dbReference>
<evidence type="ECO:0000256" key="2">
    <source>
        <dbReference type="ARBA" id="ARBA00023015"/>
    </source>
</evidence>
<sequence length="165" mass="19101">MQQPCIAPPITLPNSYHPHFTLNMTTMDATHPSFPLGDIFGFQAMHSFQDFIIPSPHLPCNSTSDEAEDQHQSLQGADERKKRRMISNRESARRSRMRKQRQLDDLWAQVLHLRNANHQLLDELNHVMENHTKTLKENARLREEASLLEKKLQTLNQDSTTASDH</sequence>
<organism evidence="9 10">
    <name type="scientific">Dioscorea zingiberensis</name>
    <dbReference type="NCBI Taxonomy" id="325984"/>
    <lineage>
        <taxon>Eukaryota</taxon>
        <taxon>Viridiplantae</taxon>
        <taxon>Streptophyta</taxon>
        <taxon>Embryophyta</taxon>
        <taxon>Tracheophyta</taxon>
        <taxon>Spermatophyta</taxon>
        <taxon>Magnoliopsida</taxon>
        <taxon>Liliopsida</taxon>
        <taxon>Dioscoreales</taxon>
        <taxon>Dioscoreaceae</taxon>
        <taxon>Dioscorea</taxon>
    </lineage>
</organism>
<evidence type="ECO:0000313" key="9">
    <source>
        <dbReference type="EMBL" id="KAJ0965353.1"/>
    </source>
</evidence>
<evidence type="ECO:0000256" key="1">
    <source>
        <dbReference type="ARBA" id="ARBA00004123"/>
    </source>
</evidence>
<evidence type="ECO:0000259" key="8">
    <source>
        <dbReference type="PROSITE" id="PS50217"/>
    </source>
</evidence>
<evidence type="ECO:0000256" key="3">
    <source>
        <dbReference type="ARBA" id="ARBA00023125"/>
    </source>
</evidence>
<proteinExistence type="predicted"/>
<name>A0A9D5C3C2_9LILI</name>
<evidence type="ECO:0000256" key="7">
    <source>
        <dbReference type="SAM" id="MobiDB-lite"/>
    </source>
</evidence>
<comment type="caution">
    <text evidence="9">The sequence shown here is derived from an EMBL/GenBank/DDBJ whole genome shotgun (WGS) entry which is preliminary data.</text>
</comment>
<dbReference type="GO" id="GO:0003677">
    <property type="term" value="F:DNA binding"/>
    <property type="evidence" value="ECO:0007669"/>
    <property type="project" value="UniProtKB-KW"/>
</dbReference>
<dbReference type="InterPro" id="IPR004827">
    <property type="entry name" value="bZIP"/>
</dbReference>
<dbReference type="InterPro" id="IPR044521">
    <property type="entry name" value="AtbZIP8/43"/>
</dbReference>
<dbReference type="CDD" id="cd14702">
    <property type="entry name" value="bZIP_plant_GBF1"/>
    <property type="match status" value="1"/>
</dbReference>
<dbReference type="InterPro" id="IPR045314">
    <property type="entry name" value="bZIP_plant_GBF1"/>
</dbReference>
<feature type="region of interest" description="Disordered" evidence="7">
    <location>
        <begin position="59"/>
        <end position="97"/>
    </location>
</feature>
<evidence type="ECO:0000256" key="4">
    <source>
        <dbReference type="ARBA" id="ARBA00023163"/>
    </source>
</evidence>
<keyword evidence="3" id="KW-0238">DNA-binding</keyword>
<gene>
    <name evidence="9" type="ORF">J5N97_026491</name>
</gene>
<evidence type="ECO:0000313" key="10">
    <source>
        <dbReference type="Proteomes" id="UP001085076"/>
    </source>
</evidence>
<dbReference type="PROSITE" id="PS50217">
    <property type="entry name" value="BZIP"/>
    <property type="match status" value="1"/>
</dbReference>
<dbReference type="Gene3D" id="1.20.5.170">
    <property type="match status" value="1"/>
</dbReference>
<dbReference type="FunFam" id="1.20.5.170:FF:000020">
    <property type="entry name" value="BZIP transcription factor"/>
    <property type="match status" value="1"/>
</dbReference>
<evidence type="ECO:0000256" key="5">
    <source>
        <dbReference type="ARBA" id="ARBA00023242"/>
    </source>
</evidence>
<keyword evidence="2" id="KW-0805">Transcription regulation</keyword>
<dbReference type="PROSITE" id="PS00036">
    <property type="entry name" value="BZIP_BASIC"/>
    <property type="match status" value="1"/>
</dbReference>
<reference evidence="9" key="2">
    <citation type="journal article" date="2022" name="Hortic Res">
        <title>The genome of Dioscorea zingiberensis sheds light on the biosynthesis, origin and evolution of the medicinally important diosgenin saponins.</title>
        <authorList>
            <person name="Li Y."/>
            <person name="Tan C."/>
            <person name="Li Z."/>
            <person name="Guo J."/>
            <person name="Li S."/>
            <person name="Chen X."/>
            <person name="Wang C."/>
            <person name="Dai X."/>
            <person name="Yang H."/>
            <person name="Song W."/>
            <person name="Hou L."/>
            <person name="Xu J."/>
            <person name="Tong Z."/>
            <person name="Xu A."/>
            <person name="Yuan X."/>
            <person name="Wang W."/>
            <person name="Yang Q."/>
            <person name="Chen L."/>
            <person name="Sun Z."/>
            <person name="Wang K."/>
            <person name="Pan B."/>
            <person name="Chen J."/>
            <person name="Bao Y."/>
            <person name="Liu F."/>
            <person name="Qi X."/>
            <person name="Gang D.R."/>
            <person name="Wen J."/>
            <person name="Li J."/>
        </authorList>
    </citation>
    <scope>NUCLEOTIDE SEQUENCE</scope>
    <source>
        <strain evidence="9">Dzin_1.0</strain>
    </source>
</reference>
<reference evidence="9" key="1">
    <citation type="submission" date="2021-03" db="EMBL/GenBank/DDBJ databases">
        <authorList>
            <person name="Li Z."/>
            <person name="Yang C."/>
        </authorList>
    </citation>
    <scope>NUCLEOTIDE SEQUENCE</scope>
    <source>
        <strain evidence="9">Dzin_1.0</strain>
        <tissue evidence="9">Leaf</tissue>
    </source>
</reference>
<dbReference type="SMART" id="SM00338">
    <property type="entry name" value="BRLZ"/>
    <property type="match status" value="1"/>
</dbReference>
<dbReference type="OrthoDB" id="551672at2759"/>
<protein>
    <recommendedName>
        <fullName evidence="8">BZIP domain-containing protein</fullName>
    </recommendedName>
</protein>
<dbReference type="PANTHER" id="PTHR46324:SF26">
    <property type="entry name" value="OS02G0728001 PROTEIN"/>
    <property type="match status" value="1"/>
</dbReference>
<keyword evidence="6" id="KW-0175">Coiled coil</keyword>
<dbReference type="GO" id="GO:0003700">
    <property type="term" value="F:DNA-binding transcription factor activity"/>
    <property type="evidence" value="ECO:0007669"/>
    <property type="project" value="InterPro"/>
</dbReference>
<feature type="domain" description="BZIP" evidence="8">
    <location>
        <begin position="78"/>
        <end position="130"/>
    </location>
</feature>
<accession>A0A9D5C3C2</accession>
<feature type="coiled-coil region" evidence="6">
    <location>
        <begin position="131"/>
        <end position="158"/>
    </location>
</feature>
<dbReference type="PANTHER" id="PTHR46324">
    <property type="entry name" value="BASIC LEUCINE ZIPPER 43-RELATED"/>
    <property type="match status" value="1"/>
</dbReference>
<dbReference type="Pfam" id="PF00170">
    <property type="entry name" value="bZIP_1"/>
    <property type="match status" value="1"/>
</dbReference>
<dbReference type="GO" id="GO:0005634">
    <property type="term" value="C:nucleus"/>
    <property type="evidence" value="ECO:0007669"/>
    <property type="project" value="UniProtKB-SubCell"/>
</dbReference>
<dbReference type="EMBL" id="JAGGNH010000008">
    <property type="protein sequence ID" value="KAJ0965353.1"/>
    <property type="molecule type" value="Genomic_DNA"/>
</dbReference>